<protein>
    <submittedName>
        <fullName evidence="1">Uncharacterized protein</fullName>
    </submittedName>
</protein>
<reference evidence="1 2" key="1">
    <citation type="journal article" date="2014" name="Nature">
        <title>An environmental bacterial taxon with a large and distinct metabolic repertoire.</title>
        <authorList>
            <person name="Wilson M.C."/>
            <person name="Mori T."/>
            <person name="Ruckert C."/>
            <person name="Uria A.R."/>
            <person name="Helf M.J."/>
            <person name="Takada K."/>
            <person name="Gernert C."/>
            <person name="Steffens U.A."/>
            <person name="Heycke N."/>
            <person name="Schmitt S."/>
            <person name="Rinke C."/>
            <person name="Helfrich E.J."/>
            <person name="Brachmann A.O."/>
            <person name="Gurgui C."/>
            <person name="Wakimoto T."/>
            <person name="Kracht M."/>
            <person name="Crusemann M."/>
            <person name="Hentschel U."/>
            <person name="Abe I."/>
            <person name="Matsunaga S."/>
            <person name="Kalinowski J."/>
            <person name="Takeyama H."/>
            <person name="Piel J."/>
        </authorList>
    </citation>
    <scope>NUCLEOTIDE SEQUENCE [LARGE SCALE GENOMIC DNA]</scope>
    <source>
        <strain evidence="2">TSY1</strain>
    </source>
</reference>
<name>W4LEB4_ENTF1</name>
<dbReference type="PATRIC" id="fig|1429438.4.peg.5185"/>
<proteinExistence type="predicted"/>
<dbReference type="AlphaFoldDB" id="W4LEB4"/>
<dbReference type="Proteomes" id="UP000019141">
    <property type="component" value="Unassembled WGS sequence"/>
</dbReference>
<comment type="caution">
    <text evidence="1">The sequence shown here is derived from an EMBL/GenBank/DDBJ whole genome shotgun (WGS) entry which is preliminary data.</text>
</comment>
<sequence>MLIFGTLGPAGSNHDWVTQRYLDFHRLSRARIELFSDFDDAFEAMFRGQIHHVIQVAVHPSVTSTVAKYRGRAHLIDTFISPSQPMAVLTRSEVDTPSTLGLQMATRDYIDTSPWPTLVSEVSTVTVAQGLLAGKYDSGLTLLAVAEQHPDRFRVDEIIGTVDDAWLVYGPEPTCQGHVQAWPDSPAAALFRRSQANPEKGARDE</sequence>
<accession>W4LEB4</accession>
<keyword evidence="2" id="KW-1185">Reference proteome</keyword>
<gene>
    <name evidence="1" type="ORF">ETSY1_27160</name>
</gene>
<organism evidence="1 2">
    <name type="scientific">Entotheonella factor</name>
    <dbReference type="NCBI Taxonomy" id="1429438"/>
    <lineage>
        <taxon>Bacteria</taxon>
        <taxon>Pseudomonadati</taxon>
        <taxon>Nitrospinota/Tectimicrobiota group</taxon>
        <taxon>Candidatus Tectimicrobiota</taxon>
        <taxon>Candidatus Entotheonellia</taxon>
        <taxon>Candidatus Entotheonellales</taxon>
        <taxon>Candidatus Entotheonellaceae</taxon>
        <taxon>Candidatus Entotheonella</taxon>
    </lineage>
</organism>
<evidence type="ECO:0000313" key="2">
    <source>
        <dbReference type="Proteomes" id="UP000019141"/>
    </source>
</evidence>
<dbReference type="HOGENOM" id="CLU_120525_0_0_7"/>
<dbReference type="EMBL" id="AZHW01000807">
    <property type="protein sequence ID" value="ETW96302.1"/>
    <property type="molecule type" value="Genomic_DNA"/>
</dbReference>
<evidence type="ECO:0000313" key="1">
    <source>
        <dbReference type="EMBL" id="ETW96302.1"/>
    </source>
</evidence>